<reference evidence="1 2" key="1">
    <citation type="journal article" date="2018" name="Front. Plant Sci.">
        <title>Red Clover (Trifolium pratense) and Zigzag Clover (T. medium) - A Picture of Genomic Similarities and Differences.</title>
        <authorList>
            <person name="Dluhosova J."/>
            <person name="Istvanek J."/>
            <person name="Nedelnik J."/>
            <person name="Repkova J."/>
        </authorList>
    </citation>
    <scope>NUCLEOTIDE SEQUENCE [LARGE SCALE GENOMIC DNA]</scope>
    <source>
        <strain evidence="2">cv. 10/8</strain>
        <tissue evidence="1">Leaf</tissue>
    </source>
</reference>
<dbReference type="EMBL" id="LXQA010109912">
    <property type="protein sequence ID" value="MCI18389.1"/>
    <property type="molecule type" value="Genomic_DNA"/>
</dbReference>
<name>A0A392Q3F6_9FABA</name>
<sequence>MAKGNSKKILYSGAEQHKNGFVEAVQIPIPQENDNRSDEQGRNVNAEHVNSLLPTHPILEKVADLDMIINHNHDIENSSAAFNNEDTIVIQE</sequence>
<evidence type="ECO:0000313" key="2">
    <source>
        <dbReference type="Proteomes" id="UP000265520"/>
    </source>
</evidence>
<feature type="non-terminal residue" evidence="1">
    <location>
        <position position="92"/>
    </location>
</feature>
<accession>A0A392Q3F6</accession>
<dbReference type="AlphaFoldDB" id="A0A392Q3F6"/>
<organism evidence="1 2">
    <name type="scientific">Trifolium medium</name>
    <dbReference type="NCBI Taxonomy" id="97028"/>
    <lineage>
        <taxon>Eukaryota</taxon>
        <taxon>Viridiplantae</taxon>
        <taxon>Streptophyta</taxon>
        <taxon>Embryophyta</taxon>
        <taxon>Tracheophyta</taxon>
        <taxon>Spermatophyta</taxon>
        <taxon>Magnoliopsida</taxon>
        <taxon>eudicotyledons</taxon>
        <taxon>Gunneridae</taxon>
        <taxon>Pentapetalae</taxon>
        <taxon>rosids</taxon>
        <taxon>fabids</taxon>
        <taxon>Fabales</taxon>
        <taxon>Fabaceae</taxon>
        <taxon>Papilionoideae</taxon>
        <taxon>50 kb inversion clade</taxon>
        <taxon>NPAAA clade</taxon>
        <taxon>Hologalegina</taxon>
        <taxon>IRL clade</taxon>
        <taxon>Trifolieae</taxon>
        <taxon>Trifolium</taxon>
    </lineage>
</organism>
<comment type="caution">
    <text evidence="1">The sequence shown here is derived from an EMBL/GenBank/DDBJ whole genome shotgun (WGS) entry which is preliminary data.</text>
</comment>
<protein>
    <submittedName>
        <fullName evidence="1">Uncharacterized protein</fullName>
    </submittedName>
</protein>
<keyword evidence="2" id="KW-1185">Reference proteome</keyword>
<proteinExistence type="predicted"/>
<evidence type="ECO:0000313" key="1">
    <source>
        <dbReference type="EMBL" id="MCI18389.1"/>
    </source>
</evidence>
<dbReference type="Proteomes" id="UP000265520">
    <property type="component" value="Unassembled WGS sequence"/>
</dbReference>